<feature type="coiled-coil region" evidence="1">
    <location>
        <begin position="337"/>
        <end position="371"/>
    </location>
</feature>
<evidence type="ECO:0000313" key="3">
    <source>
        <dbReference type="EMBL" id="MED6192375.1"/>
    </source>
</evidence>
<evidence type="ECO:0000256" key="2">
    <source>
        <dbReference type="SAM" id="MobiDB-lite"/>
    </source>
</evidence>
<organism evidence="3 4">
    <name type="scientific">Stylosanthes scabra</name>
    <dbReference type="NCBI Taxonomy" id="79078"/>
    <lineage>
        <taxon>Eukaryota</taxon>
        <taxon>Viridiplantae</taxon>
        <taxon>Streptophyta</taxon>
        <taxon>Embryophyta</taxon>
        <taxon>Tracheophyta</taxon>
        <taxon>Spermatophyta</taxon>
        <taxon>Magnoliopsida</taxon>
        <taxon>eudicotyledons</taxon>
        <taxon>Gunneridae</taxon>
        <taxon>Pentapetalae</taxon>
        <taxon>rosids</taxon>
        <taxon>fabids</taxon>
        <taxon>Fabales</taxon>
        <taxon>Fabaceae</taxon>
        <taxon>Papilionoideae</taxon>
        <taxon>50 kb inversion clade</taxon>
        <taxon>dalbergioids sensu lato</taxon>
        <taxon>Dalbergieae</taxon>
        <taxon>Pterocarpus clade</taxon>
        <taxon>Stylosanthes</taxon>
    </lineage>
</organism>
<reference evidence="3 4" key="1">
    <citation type="journal article" date="2023" name="Plants (Basel)">
        <title>Bridging the Gap: Combining Genomics and Transcriptomics Approaches to Understand Stylosanthes scabra, an Orphan Legume from the Brazilian Caatinga.</title>
        <authorList>
            <person name="Ferreira-Neto J.R.C."/>
            <person name="da Silva M.D."/>
            <person name="Binneck E."/>
            <person name="de Melo N.F."/>
            <person name="da Silva R.H."/>
            <person name="de Melo A.L.T.M."/>
            <person name="Pandolfi V."/>
            <person name="Bustamante F.O."/>
            <person name="Brasileiro-Vidal A.C."/>
            <person name="Benko-Iseppon A.M."/>
        </authorList>
    </citation>
    <scope>NUCLEOTIDE SEQUENCE [LARGE SCALE GENOMIC DNA]</scope>
    <source>
        <tissue evidence="3">Leaves</tissue>
    </source>
</reference>
<feature type="region of interest" description="Disordered" evidence="2">
    <location>
        <begin position="72"/>
        <end position="158"/>
    </location>
</feature>
<accession>A0ABU6X2K9</accession>
<keyword evidence="4" id="KW-1185">Reference proteome</keyword>
<name>A0ABU6X2K9_9FABA</name>
<protein>
    <submittedName>
        <fullName evidence="3">Uncharacterized protein</fullName>
    </submittedName>
</protein>
<keyword evidence="1" id="KW-0175">Coiled coil</keyword>
<dbReference type="EMBL" id="JASCZI010211470">
    <property type="protein sequence ID" value="MED6192375.1"/>
    <property type="molecule type" value="Genomic_DNA"/>
</dbReference>
<evidence type="ECO:0000313" key="4">
    <source>
        <dbReference type="Proteomes" id="UP001341840"/>
    </source>
</evidence>
<proteinExistence type="predicted"/>
<dbReference type="Proteomes" id="UP001341840">
    <property type="component" value="Unassembled WGS sequence"/>
</dbReference>
<comment type="caution">
    <text evidence="3">The sequence shown here is derived from an EMBL/GenBank/DDBJ whole genome shotgun (WGS) entry which is preliminary data.</text>
</comment>
<gene>
    <name evidence="3" type="ORF">PIB30_009453</name>
</gene>
<evidence type="ECO:0000256" key="1">
    <source>
        <dbReference type="SAM" id="Coils"/>
    </source>
</evidence>
<sequence>MVHHEVTNASDLKLFLDRNRAQIKERFNRESLLDLADCSLCTRSFDLWWSEYFSAHVEHIDSEFSNVILPTEKEKAKGRDHTPVASDSDREKKRDRGKAKASEPRKRSAWDLPKSSKALRIGDSSATPAATRVLRSRRLRTPFTNKETSPVRVDKGDGADDQDLELGQLLSHAKQVFSSGGRVAPGPGHAGGTSVTRPGSSVLLSKVVAKVLPFLDLPLEDLVASDQFRTELLDANSTLDEHLPVSEASLGKEFLDFISELCSVDISPLVAQKEELGKTCSGSREKSEQEMILKIEVLENELAAAKVGLDNIRVTNEGLSIKLDCYEKTNTLMVDAQKRAARDLEQAQEAYAVAEQSVKSLDDRRNRLKASLQRFI</sequence>
<feature type="compositionally biased region" description="Basic and acidic residues" evidence="2">
    <location>
        <begin position="72"/>
        <end position="109"/>
    </location>
</feature>
<feature type="region of interest" description="Disordered" evidence="2">
    <location>
        <begin position="178"/>
        <end position="197"/>
    </location>
</feature>